<keyword evidence="2" id="KW-1185">Reference proteome</keyword>
<dbReference type="EMBL" id="QPFP01000011">
    <property type="protein sequence ID" value="TEB33893.1"/>
    <property type="molecule type" value="Genomic_DNA"/>
</dbReference>
<organism evidence="1 2">
    <name type="scientific">Coprinellus micaceus</name>
    <name type="common">Glistening ink-cap mushroom</name>
    <name type="synonym">Coprinus micaceus</name>
    <dbReference type="NCBI Taxonomy" id="71717"/>
    <lineage>
        <taxon>Eukaryota</taxon>
        <taxon>Fungi</taxon>
        <taxon>Dikarya</taxon>
        <taxon>Basidiomycota</taxon>
        <taxon>Agaricomycotina</taxon>
        <taxon>Agaricomycetes</taxon>
        <taxon>Agaricomycetidae</taxon>
        <taxon>Agaricales</taxon>
        <taxon>Agaricineae</taxon>
        <taxon>Psathyrellaceae</taxon>
        <taxon>Coprinellus</taxon>
    </lineage>
</organism>
<proteinExistence type="predicted"/>
<dbReference type="AlphaFoldDB" id="A0A4Y7TI91"/>
<accession>A0A4Y7TI91</accession>
<reference evidence="1 2" key="1">
    <citation type="journal article" date="2019" name="Nat. Ecol. Evol.">
        <title>Megaphylogeny resolves global patterns of mushroom evolution.</title>
        <authorList>
            <person name="Varga T."/>
            <person name="Krizsan K."/>
            <person name="Foldi C."/>
            <person name="Dima B."/>
            <person name="Sanchez-Garcia M."/>
            <person name="Sanchez-Ramirez S."/>
            <person name="Szollosi G.J."/>
            <person name="Szarkandi J.G."/>
            <person name="Papp V."/>
            <person name="Albert L."/>
            <person name="Andreopoulos W."/>
            <person name="Angelini C."/>
            <person name="Antonin V."/>
            <person name="Barry K.W."/>
            <person name="Bougher N.L."/>
            <person name="Buchanan P."/>
            <person name="Buyck B."/>
            <person name="Bense V."/>
            <person name="Catcheside P."/>
            <person name="Chovatia M."/>
            <person name="Cooper J."/>
            <person name="Damon W."/>
            <person name="Desjardin D."/>
            <person name="Finy P."/>
            <person name="Geml J."/>
            <person name="Haridas S."/>
            <person name="Hughes K."/>
            <person name="Justo A."/>
            <person name="Karasinski D."/>
            <person name="Kautmanova I."/>
            <person name="Kiss B."/>
            <person name="Kocsube S."/>
            <person name="Kotiranta H."/>
            <person name="LaButti K.M."/>
            <person name="Lechner B.E."/>
            <person name="Liimatainen K."/>
            <person name="Lipzen A."/>
            <person name="Lukacs Z."/>
            <person name="Mihaltcheva S."/>
            <person name="Morgado L.N."/>
            <person name="Niskanen T."/>
            <person name="Noordeloos M.E."/>
            <person name="Ohm R.A."/>
            <person name="Ortiz-Santana B."/>
            <person name="Ovrebo C."/>
            <person name="Racz N."/>
            <person name="Riley R."/>
            <person name="Savchenko A."/>
            <person name="Shiryaev A."/>
            <person name="Soop K."/>
            <person name="Spirin V."/>
            <person name="Szebenyi C."/>
            <person name="Tomsovsky M."/>
            <person name="Tulloss R.E."/>
            <person name="Uehling J."/>
            <person name="Grigoriev I.V."/>
            <person name="Vagvolgyi C."/>
            <person name="Papp T."/>
            <person name="Martin F.M."/>
            <person name="Miettinen O."/>
            <person name="Hibbett D.S."/>
            <person name="Nagy L.G."/>
        </authorList>
    </citation>
    <scope>NUCLEOTIDE SEQUENCE [LARGE SCALE GENOMIC DNA]</scope>
    <source>
        <strain evidence="1 2">FP101781</strain>
    </source>
</reference>
<name>A0A4Y7TI91_COPMI</name>
<gene>
    <name evidence="1" type="ORF">FA13DRAFT_1730167</name>
</gene>
<sequence>MLDRPVDWFPLTDVARESPSCPPLTITPFSVGFRLLLGVRHNFLHYLCVYKTLPSYLPLLNTT</sequence>
<protein>
    <submittedName>
        <fullName evidence="1">Uncharacterized protein</fullName>
    </submittedName>
</protein>
<comment type="caution">
    <text evidence="1">The sequence shown here is derived from an EMBL/GenBank/DDBJ whole genome shotgun (WGS) entry which is preliminary data.</text>
</comment>
<dbReference type="Proteomes" id="UP000298030">
    <property type="component" value="Unassembled WGS sequence"/>
</dbReference>
<evidence type="ECO:0000313" key="1">
    <source>
        <dbReference type="EMBL" id="TEB33893.1"/>
    </source>
</evidence>
<evidence type="ECO:0000313" key="2">
    <source>
        <dbReference type="Proteomes" id="UP000298030"/>
    </source>
</evidence>